<evidence type="ECO:0000256" key="2">
    <source>
        <dbReference type="ARBA" id="ARBA00007886"/>
    </source>
</evidence>
<evidence type="ECO:0000259" key="9">
    <source>
        <dbReference type="Pfam" id="PF25198"/>
    </source>
</evidence>
<dbReference type="PROSITE" id="PS51257">
    <property type="entry name" value="PROKAR_LIPOPROTEIN"/>
    <property type="match status" value="1"/>
</dbReference>
<evidence type="ECO:0000256" key="6">
    <source>
        <dbReference type="ARBA" id="ARBA00023139"/>
    </source>
</evidence>
<keyword evidence="3" id="KW-0309">Germination</keyword>
<dbReference type="Pfam" id="PF25198">
    <property type="entry name" value="Spore_GerAC_N"/>
    <property type="match status" value="1"/>
</dbReference>
<proteinExistence type="inferred from homology"/>
<protein>
    <submittedName>
        <fullName evidence="10">Ger(X)C family spore germination protein</fullName>
    </submittedName>
</protein>
<evidence type="ECO:0000256" key="1">
    <source>
        <dbReference type="ARBA" id="ARBA00004635"/>
    </source>
</evidence>
<keyword evidence="6" id="KW-0564">Palmitate</keyword>
<dbReference type="InterPro" id="IPR038501">
    <property type="entry name" value="Spore_GerAC_C_sf"/>
</dbReference>
<comment type="similarity">
    <text evidence="2">Belongs to the GerABKC lipoprotein family.</text>
</comment>
<keyword evidence="7" id="KW-0449">Lipoprotein</keyword>
<dbReference type="PANTHER" id="PTHR35789">
    <property type="entry name" value="SPORE GERMINATION PROTEIN B3"/>
    <property type="match status" value="1"/>
</dbReference>
<name>A0A502HHW3_BRELA</name>
<dbReference type="GO" id="GO:0016020">
    <property type="term" value="C:membrane"/>
    <property type="evidence" value="ECO:0007669"/>
    <property type="project" value="UniProtKB-SubCell"/>
</dbReference>
<dbReference type="Proteomes" id="UP000319432">
    <property type="component" value="Chromosome"/>
</dbReference>
<accession>A0A502HHW3</accession>
<dbReference type="NCBIfam" id="TIGR02887">
    <property type="entry name" value="spore_ger_x_C"/>
    <property type="match status" value="1"/>
</dbReference>
<keyword evidence="5" id="KW-0472">Membrane</keyword>
<evidence type="ECO:0000256" key="5">
    <source>
        <dbReference type="ARBA" id="ARBA00023136"/>
    </source>
</evidence>
<dbReference type="InterPro" id="IPR008844">
    <property type="entry name" value="Spore_GerAC-like"/>
</dbReference>
<evidence type="ECO:0000259" key="8">
    <source>
        <dbReference type="Pfam" id="PF05504"/>
    </source>
</evidence>
<comment type="subcellular location">
    <subcellularLocation>
        <location evidence="1">Membrane</location>
        <topology evidence="1">Lipid-anchor</topology>
    </subcellularLocation>
</comment>
<dbReference type="EMBL" id="CP033464">
    <property type="protein sequence ID" value="QDX93519.1"/>
    <property type="molecule type" value="Genomic_DNA"/>
</dbReference>
<feature type="domain" description="Spore germination GerAC-like C-terminal" evidence="8">
    <location>
        <begin position="223"/>
        <end position="379"/>
    </location>
</feature>
<keyword evidence="4" id="KW-0732">Signal</keyword>
<reference evidence="10 11" key="1">
    <citation type="submission" date="2018-11" db="EMBL/GenBank/DDBJ databases">
        <title>Phylogenetic determinants of toxin gene distribution in genomes of Brevibacillus laterosporus.</title>
        <authorList>
            <person name="Glare T.R."/>
            <person name="Durrant A."/>
            <person name="Berry C."/>
            <person name="Palma L."/>
            <person name="Ormskirk M."/>
            <person name="Cox M.O."/>
        </authorList>
    </citation>
    <scope>NUCLEOTIDE SEQUENCE [LARGE SCALE GENOMIC DNA]</scope>
    <source>
        <strain evidence="10 11">1821L</strain>
    </source>
</reference>
<dbReference type="AlphaFoldDB" id="A0A502HHW3"/>
<dbReference type="Gene3D" id="3.30.300.210">
    <property type="entry name" value="Nutrient germinant receptor protein C, domain 3"/>
    <property type="match status" value="1"/>
</dbReference>
<dbReference type="InterPro" id="IPR057336">
    <property type="entry name" value="GerAC_N"/>
</dbReference>
<dbReference type="GO" id="GO:0009847">
    <property type="term" value="P:spore germination"/>
    <property type="evidence" value="ECO:0007669"/>
    <property type="project" value="InterPro"/>
</dbReference>
<evidence type="ECO:0000256" key="3">
    <source>
        <dbReference type="ARBA" id="ARBA00022544"/>
    </source>
</evidence>
<dbReference type="PANTHER" id="PTHR35789:SF1">
    <property type="entry name" value="SPORE GERMINATION PROTEIN B3"/>
    <property type="match status" value="1"/>
</dbReference>
<dbReference type="OrthoDB" id="2380468at2"/>
<dbReference type="Pfam" id="PF05504">
    <property type="entry name" value="Spore_GerAC"/>
    <property type="match status" value="1"/>
</dbReference>
<evidence type="ECO:0000313" key="11">
    <source>
        <dbReference type="Proteomes" id="UP000319432"/>
    </source>
</evidence>
<evidence type="ECO:0000313" key="10">
    <source>
        <dbReference type="EMBL" id="QDX93519.1"/>
    </source>
</evidence>
<evidence type="ECO:0000256" key="4">
    <source>
        <dbReference type="ARBA" id="ARBA00022729"/>
    </source>
</evidence>
<sequence>MRKKTWSFLCCLLTVSLSLLLTGCWDNRNIQDLNYVKALGIDYKDGEFIVYTQSFDFTNIAKQEAASNKVTRPIWIAQAKGKTIDRAINNIFKSNQLRVVWDYITAIVLSQRALEKDILQSIDNLIRYPEVRYTPWVFGTTKPINTLFATQSLFGLSPLLTILHNPREAFKQDSTIEPIRLHRFVYEIRAPGTTLLLPSLSINQKDWRKDSQKTPQYEIDGIYAIKDGTDREWFPKNQVLGLRWLTYSTKHSYLTIDRGQKPLADLAFSKPKHKVKIAFDQSGQPIFSIYVDVHGFIEEVSEATEMKELRKKAEQKIMQEIKSTYQKGIKKGIDLYSLKNHLYKQDIQAWKRLSDGNDVTLTKESLESIHVHVSIDHFGMYRINKK</sequence>
<keyword evidence="11" id="KW-1185">Reference proteome</keyword>
<dbReference type="InterPro" id="IPR046953">
    <property type="entry name" value="Spore_GerAC-like_C"/>
</dbReference>
<gene>
    <name evidence="10" type="ORF">EEL30_15195</name>
</gene>
<organism evidence="10 11">
    <name type="scientific">Brevibacillus laterosporus</name>
    <name type="common">Bacillus laterosporus</name>
    <dbReference type="NCBI Taxonomy" id="1465"/>
    <lineage>
        <taxon>Bacteria</taxon>
        <taxon>Bacillati</taxon>
        <taxon>Bacillota</taxon>
        <taxon>Bacilli</taxon>
        <taxon>Bacillales</taxon>
        <taxon>Paenibacillaceae</taxon>
        <taxon>Brevibacillus</taxon>
    </lineage>
</organism>
<feature type="domain" description="Spore germination protein N-terminal" evidence="9">
    <location>
        <begin position="26"/>
        <end position="201"/>
    </location>
</feature>
<evidence type="ECO:0000256" key="7">
    <source>
        <dbReference type="ARBA" id="ARBA00023288"/>
    </source>
</evidence>